<organism evidence="2 3">
    <name type="scientific">Malassezia vespertilionis</name>
    <dbReference type="NCBI Taxonomy" id="2020962"/>
    <lineage>
        <taxon>Eukaryota</taxon>
        <taxon>Fungi</taxon>
        <taxon>Dikarya</taxon>
        <taxon>Basidiomycota</taxon>
        <taxon>Ustilaginomycotina</taxon>
        <taxon>Malasseziomycetes</taxon>
        <taxon>Malasseziales</taxon>
        <taxon>Malasseziaceae</taxon>
        <taxon>Malassezia</taxon>
    </lineage>
</organism>
<evidence type="ECO:0000256" key="1">
    <source>
        <dbReference type="RuleBase" id="RU363082"/>
    </source>
</evidence>
<evidence type="ECO:0000313" key="3">
    <source>
        <dbReference type="Proteomes" id="UP000232875"/>
    </source>
</evidence>
<keyword evidence="1" id="KW-0249">Electron transport</keyword>
<evidence type="ECO:0000313" key="2">
    <source>
        <dbReference type="EMBL" id="PKI83401.1"/>
    </source>
</evidence>
<dbReference type="Pfam" id="PF05768">
    <property type="entry name" value="Glrx-like"/>
    <property type="match status" value="1"/>
</dbReference>
<dbReference type="Gene3D" id="3.40.30.10">
    <property type="entry name" value="Glutaredoxin"/>
    <property type="match status" value="1"/>
</dbReference>
<dbReference type="Proteomes" id="UP000232875">
    <property type="component" value="Unassembled WGS sequence"/>
</dbReference>
<dbReference type="AlphaFoldDB" id="A0A2N1JA19"/>
<dbReference type="InterPro" id="IPR052565">
    <property type="entry name" value="Glutaredoxin-like_YDR286C"/>
</dbReference>
<name>A0A2N1JA19_9BASI</name>
<dbReference type="STRING" id="2020962.A0A2N1JA19"/>
<dbReference type="PANTHER" id="PTHR33558">
    <property type="entry name" value="GLUTAREDOXIN-LIKE PROTEIN C5ORF63 HOMOLOG"/>
    <property type="match status" value="1"/>
</dbReference>
<accession>A0A2N1JA19</accession>
<keyword evidence="1" id="KW-0813">Transport</keyword>
<dbReference type="EMBL" id="KZ454991">
    <property type="protein sequence ID" value="PKI83401.1"/>
    <property type="molecule type" value="Genomic_DNA"/>
</dbReference>
<dbReference type="InterPro" id="IPR036249">
    <property type="entry name" value="Thioredoxin-like_sf"/>
</dbReference>
<reference evidence="2 3" key="1">
    <citation type="submission" date="2017-10" db="EMBL/GenBank/DDBJ databases">
        <title>A novel species of cold-tolerant Malassezia isolated from bats.</title>
        <authorList>
            <person name="Lorch J.M."/>
            <person name="Palmer J.M."/>
            <person name="Vanderwolf K.J."/>
            <person name="Schmidt K.Z."/>
            <person name="Verant M.L."/>
            <person name="Weller T.J."/>
            <person name="Blehert D.S."/>
        </authorList>
    </citation>
    <scope>NUCLEOTIDE SEQUENCE [LARGE SCALE GENOMIC DNA]</scope>
    <source>
        <strain evidence="2 3">NWHC:44797-103</strain>
    </source>
</reference>
<dbReference type="InterPro" id="IPR008554">
    <property type="entry name" value="Glutaredoxin-like"/>
</dbReference>
<dbReference type="SUPFAM" id="SSF52833">
    <property type="entry name" value="Thioredoxin-like"/>
    <property type="match status" value="1"/>
</dbReference>
<dbReference type="OrthoDB" id="429967at2759"/>
<comment type="similarity">
    <text evidence="1">Belongs to the glutaredoxin family.</text>
</comment>
<gene>
    <name evidence="2" type="ORF">MVES_002422</name>
</gene>
<protein>
    <recommendedName>
        <fullName evidence="1">Glutaredoxin-like protein</fullName>
    </recommendedName>
</protein>
<keyword evidence="3" id="KW-1185">Reference proteome</keyword>
<proteinExistence type="inferred from homology"/>
<dbReference type="PANTHER" id="PTHR33558:SF1">
    <property type="entry name" value="GLUTAREDOXIN-LIKE PROTEIN C5ORF63 HOMOLOG"/>
    <property type="match status" value="1"/>
</dbReference>
<sequence length="120" mass="13879">MWAARHLYAQGRIAQRFYSTAKPHITMFTGTDCQLCEEAREVLASVATPFSLSLYNIRDDAAPNAAYWRRKYQYDIPVLHVRWEEPADAYDVGSEIGRHRFTQKAIEQALAKRSCRETSH</sequence>